<dbReference type="InterPro" id="IPR000980">
    <property type="entry name" value="SH2"/>
</dbReference>
<proteinExistence type="inferred from homology"/>
<feature type="region of interest" description="Disordered" evidence="9">
    <location>
        <begin position="405"/>
        <end position="464"/>
    </location>
</feature>
<reference evidence="12" key="1">
    <citation type="submission" date="2023-06" db="EMBL/GenBank/DDBJ databases">
        <title>Genomic analysis of the entomopathogenic nematode Steinernema hermaphroditum.</title>
        <authorList>
            <person name="Schwarz E.M."/>
            <person name="Heppert J.K."/>
            <person name="Baniya A."/>
            <person name="Schwartz H.T."/>
            <person name="Tan C.-H."/>
            <person name="Antoshechkin I."/>
            <person name="Sternberg P.W."/>
            <person name="Goodrich-Blair H."/>
            <person name="Dillman A.R."/>
        </authorList>
    </citation>
    <scope>NUCLEOTIDE SEQUENCE</scope>
    <source>
        <strain evidence="12">PS9179</strain>
        <tissue evidence="12">Whole animal</tissue>
    </source>
</reference>
<dbReference type="CDD" id="cd10361">
    <property type="entry name" value="SH2_Fps_family"/>
    <property type="match status" value="1"/>
</dbReference>
<evidence type="ECO:0000256" key="8">
    <source>
        <dbReference type="RuleBase" id="RU362096"/>
    </source>
</evidence>
<keyword evidence="13" id="KW-1185">Reference proteome</keyword>
<dbReference type="PROSITE" id="PS50001">
    <property type="entry name" value="SH2"/>
    <property type="match status" value="1"/>
</dbReference>
<evidence type="ECO:0000256" key="6">
    <source>
        <dbReference type="PROSITE-ProRule" id="PRU00191"/>
    </source>
</evidence>
<keyword evidence="1 8" id="KW-0808">Transferase</keyword>
<feature type="compositionally biased region" description="Basic and acidic residues" evidence="9">
    <location>
        <begin position="433"/>
        <end position="453"/>
    </location>
</feature>
<protein>
    <recommendedName>
        <fullName evidence="8">Tyrosine-protein kinase</fullName>
        <ecNumber evidence="8">2.7.10.2</ecNumber>
    </recommendedName>
</protein>
<dbReference type="EC" id="2.7.10.2" evidence="8"/>
<feature type="domain" description="SH2" evidence="10">
    <location>
        <begin position="64"/>
        <end position="178"/>
    </location>
</feature>
<dbReference type="PRINTS" id="PR00109">
    <property type="entry name" value="TYRKINASE"/>
</dbReference>
<dbReference type="SMART" id="SM00219">
    <property type="entry name" value="TyrKc"/>
    <property type="match status" value="1"/>
</dbReference>
<keyword evidence="5 8" id="KW-0829">Tyrosine-protein kinase</keyword>
<evidence type="ECO:0000259" key="10">
    <source>
        <dbReference type="PROSITE" id="PS50001"/>
    </source>
</evidence>
<keyword evidence="4 7" id="KW-0067">ATP-binding</keyword>
<gene>
    <name evidence="12" type="ORF">QR680_009969</name>
</gene>
<evidence type="ECO:0000256" key="4">
    <source>
        <dbReference type="ARBA" id="ARBA00022840"/>
    </source>
</evidence>
<dbReference type="InterPro" id="IPR000719">
    <property type="entry name" value="Prot_kinase_dom"/>
</dbReference>
<evidence type="ECO:0000313" key="12">
    <source>
        <dbReference type="EMBL" id="KAK0426922.1"/>
    </source>
</evidence>
<dbReference type="Proteomes" id="UP001175271">
    <property type="component" value="Unassembled WGS sequence"/>
</dbReference>
<evidence type="ECO:0000256" key="2">
    <source>
        <dbReference type="ARBA" id="ARBA00022741"/>
    </source>
</evidence>
<dbReference type="GO" id="GO:0004715">
    <property type="term" value="F:non-membrane spanning protein tyrosine kinase activity"/>
    <property type="evidence" value="ECO:0007669"/>
    <property type="project" value="UniProtKB-EC"/>
</dbReference>
<dbReference type="InterPro" id="IPR001245">
    <property type="entry name" value="Ser-Thr/Tyr_kinase_cat_dom"/>
</dbReference>
<feature type="compositionally biased region" description="Basic and acidic residues" evidence="9">
    <location>
        <begin position="405"/>
        <end position="420"/>
    </location>
</feature>
<organism evidence="12 13">
    <name type="scientific">Steinernema hermaphroditum</name>
    <dbReference type="NCBI Taxonomy" id="289476"/>
    <lineage>
        <taxon>Eukaryota</taxon>
        <taxon>Metazoa</taxon>
        <taxon>Ecdysozoa</taxon>
        <taxon>Nematoda</taxon>
        <taxon>Chromadorea</taxon>
        <taxon>Rhabditida</taxon>
        <taxon>Tylenchina</taxon>
        <taxon>Panagrolaimomorpha</taxon>
        <taxon>Strongyloidoidea</taxon>
        <taxon>Steinernematidae</taxon>
        <taxon>Steinernema</taxon>
    </lineage>
</organism>
<evidence type="ECO:0000256" key="3">
    <source>
        <dbReference type="ARBA" id="ARBA00022777"/>
    </source>
</evidence>
<dbReference type="InterPro" id="IPR036860">
    <property type="entry name" value="SH2_dom_sf"/>
</dbReference>
<feature type="region of interest" description="Disordered" evidence="9">
    <location>
        <begin position="1"/>
        <end position="39"/>
    </location>
</feature>
<comment type="catalytic activity">
    <reaction evidence="8">
        <text>L-tyrosyl-[protein] + ATP = O-phospho-L-tyrosyl-[protein] + ADP + H(+)</text>
        <dbReference type="Rhea" id="RHEA:10596"/>
        <dbReference type="Rhea" id="RHEA-COMP:10136"/>
        <dbReference type="Rhea" id="RHEA-COMP:20101"/>
        <dbReference type="ChEBI" id="CHEBI:15378"/>
        <dbReference type="ChEBI" id="CHEBI:30616"/>
        <dbReference type="ChEBI" id="CHEBI:46858"/>
        <dbReference type="ChEBI" id="CHEBI:61978"/>
        <dbReference type="ChEBI" id="CHEBI:456216"/>
        <dbReference type="EC" id="2.7.10.2"/>
    </reaction>
</comment>
<dbReference type="PANTHER" id="PTHR24418">
    <property type="entry name" value="TYROSINE-PROTEIN KINASE"/>
    <property type="match status" value="1"/>
</dbReference>
<keyword evidence="6" id="KW-0727">SH2 domain</keyword>
<dbReference type="EMBL" id="JAUCMV010000001">
    <property type="protein sequence ID" value="KAK0426922.1"/>
    <property type="molecule type" value="Genomic_DNA"/>
</dbReference>
<dbReference type="SUPFAM" id="SSF55550">
    <property type="entry name" value="SH2 domain"/>
    <property type="match status" value="1"/>
</dbReference>
<evidence type="ECO:0000256" key="7">
    <source>
        <dbReference type="PROSITE-ProRule" id="PRU10141"/>
    </source>
</evidence>
<feature type="compositionally biased region" description="Basic and acidic residues" evidence="9">
    <location>
        <begin position="8"/>
        <end position="38"/>
    </location>
</feature>
<feature type="compositionally biased region" description="Basic residues" evidence="9">
    <location>
        <begin position="454"/>
        <end position="464"/>
    </location>
</feature>
<evidence type="ECO:0000313" key="13">
    <source>
        <dbReference type="Proteomes" id="UP001175271"/>
    </source>
</evidence>
<dbReference type="Gene3D" id="3.30.505.10">
    <property type="entry name" value="SH2 domain"/>
    <property type="match status" value="1"/>
</dbReference>
<dbReference type="PROSITE" id="PS00107">
    <property type="entry name" value="PROTEIN_KINASE_ATP"/>
    <property type="match status" value="1"/>
</dbReference>
<accession>A0AA39IM99</accession>
<evidence type="ECO:0000259" key="11">
    <source>
        <dbReference type="PROSITE" id="PS50011"/>
    </source>
</evidence>
<name>A0AA39IM99_9BILA</name>
<dbReference type="InterPro" id="IPR011009">
    <property type="entry name" value="Kinase-like_dom_sf"/>
</dbReference>
<dbReference type="SMART" id="SM00252">
    <property type="entry name" value="SH2"/>
    <property type="match status" value="1"/>
</dbReference>
<evidence type="ECO:0000256" key="9">
    <source>
        <dbReference type="SAM" id="MobiDB-lite"/>
    </source>
</evidence>
<dbReference type="SUPFAM" id="SSF56112">
    <property type="entry name" value="Protein kinase-like (PK-like)"/>
    <property type="match status" value="1"/>
</dbReference>
<dbReference type="Gene3D" id="3.30.200.20">
    <property type="entry name" value="Phosphorylase Kinase, domain 1"/>
    <property type="match status" value="1"/>
</dbReference>
<dbReference type="PROSITE" id="PS50011">
    <property type="entry name" value="PROTEIN_KINASE_DOM"/>
    <property type="match status" value="1"/>
</dbReference>
<feature type="binding site" evidence="7">
    <location>
        <position position="221"/>
    </location>
    <ligand>
        <name>ATP</name>
        <dbReference type="ChEBI" id="CHEBI:30616"/>
    </ligand>
</feature>
<keyword evidence="3 8" id="KW-0418">Kinase</keyword>
<comment type="caution">
    <text evidence="12">The sequence shown here is derived from an EMBL/GenBank/DDBJ whole genome shotgun (WGS) entry which is preliminary data.</text>
</comment>
<dbReference type="AlphaFoldDB" id="A0AA39IM99"/>
<dbReference type="Gene3D" id="1.10.510.10">
    <property type="entry name" value="Transferase(Phosphotransferase) domain 1"/>
    <property type="match status" value="1"/>
</dbReference>
<dbReference type="InterPro" id="IPR050198">
    <property type="entry name" value="Non-receptor_tyrosine_kinases"/>
</dbReference>
<keyword evidence="2 7" id="KW-0547">Nucleotide-binding</keyword>
<dbReference type="InterPro" id="IPR020635">
    <property type="entry name" value="Tyr_kinase_cat_dom"/>
</dbReference>
<evidence type="ECO:0000256" key="1">
    <source>
        <dbReference type="ARBA" id="ARBA00022679"/>
    </source>
</evidence>
<feature type="domain" description="Protein kinase" evidence="11">
    <location>
        <begin position="104"/>
        <end position="390"/>
    </location>
</feature>
<evidence type="ECO:0000256" key="5">
    <source>
        <dbReference type="ARBA" id="ARBA00023137"/>
    </source>
</evidence>
<dbReference type="InterPro" id="IPR035849">
    <property type="entry name" value="Fes/Fps/Fer_SH2"/>
</dbReference>
<comment type="similarity">
    <text evidence="8">Belongs to the protein kinase superfamily. Tyr protein kinase family.</text>
</comment>
<sequence length="464" mass="52596">MASKTKKSRETKLSAEGVSKKLSADGVKKRGTGRDDVNSKVVENLSRERVTMARKLVPVVDPEYFHGFLPPEDLAAVLTEKGDFLVRMSDTAAESGGPQYVISIRVSKDEKTGTDKSLILEEEPTKSIVVQQVGKEWCIETNGKTYKTITDLINHHISTKTALVSEPSKSSMILVRPISKQPWELKAADVETKEELGHGAFGVVAKGVFRRGKKKIMVAFKITQSSQMPYGLEYLHLVGIIHRDIAACNSLYDTRKILKISDFGMTYVGSEYKMGTSRKLSVRRMAPESMELDIFVQKSDVFAYGVLVWEIYSNGDTPFPGYNNQQILDMVSTFISTSYLFVHSRFWADNADNDKMAPTTPENIAEVVIRKAWCKNHERRWSMAEFRAFFEREYNTVPLERKKERANKPDIRKKLAELKKKLSKSSRGPAESKTSEDSAETHTAQTEEKEHRERGKTKKKHKRK</sequence>
<dbReference type="Pfam" id="PF00017">
    <property type="entry name" value="SH2"/>
    <property type="match status" value="1"/>
</dbReference>
<dbReference type="Pfam" id="PF07714">
    <property type="entry name" value="PK_Tyr_Ser-Thr"/>
    <property type="match status" value="1"/>
</dbReference>
<dbReference type="GO" id="GO:0005524">
    <property type="term" value="F:ATP binding"/>
    <property type="evidence" value="ECO:0007669"/>
    <property type="project" value="UniProtKB-UniRule"/>
</dbReference>
<dbReference type="InterPro" id="IPR017441">
    <property type="entry name" value="Protein_kinase_ATP_BS"/>
</dbReference>